<dbReference type="PANTHER" id="PTHR11904">
    <property type="entry name" value="METHYLTHIOADENOSINE/PURINE NUCLEOSIDE PHOSPHORYLASE"/>
    <property type="match status" value="1"/>
</dbReference>
<evidence type="ECO:0000256" key="3">
    <source>
        <dbReference type="ARBA" id="ARBA00022676"/>
    </source>
</evidence>
<dbReference type="GO" id="GO:0009116">
    <property type="term" value="P:nucleoside metabolic process"/>
    <property type="evidence" value="ECO:0007669"/>
    <property type="project" value="InterPro"/>
</dbReference>
<evidence type="ECO:0000313" key="9">
    <source>
        <dbReference type="Proteomes" id="UP000068905"/>
    </source>
</evidence>
<dbReference type="EMBL" id="CP006911">
    <property type="protein sequence ID" value="ALE02028.1"/>
    <property type="molecule type" value="Genomic_DNA"/>
</dbReference>
<dbReference type="NCBIfam" id="TIGR01697">
    <property type="entry name" value="PNPH-PUNA-XAPA"/>
    <property type="match status" value="1"/>
</dbReference>
<reference evidence="8 9" key="1">
    <citation type="journal article" date="2015" name="Genome Announc.">
        <title>Genome Sequence of 'Candidatus Thioglobus singularis' Strain PS1, a Mixotroph from the SUP05 Clade of Marine Gammaproteobacteria.</title>
        <authorList>
            <person name="Marshall K.T."/>
            <person name="Morris R.M."/>
        </authorList>
    </citation>
    <scope>NUCLEOTIDE SEQUENCE [LARGE SCALE GENOMIC DNA]</scope>
    <source>
        <strain evidence="8 9">PS1</strain>
    </source>
</reference>
<evidence type="ECO:0000256" key="1">
    <source>
        <dbReference type="ARBA" id="ARBA00005058"/>
    </source>
</evidence>
<dbReference type="PATRIC" id="fig|1125411.7.peg.1058"/>
<dbReference type="NCBIfam" id="NF006054">
    <property type="entry name" value="PRK08202.1"/>
    <property type="match status" value="1"/>
</dbReference>
<dbReference type="GO" id="GO:0004731">
    <property type="term" value="F:purine-nucleoside phosphorylase activity"/>
    <property type="evidence" value="ECO:0007669"/>
    <property type="project" value="UniProtKB-EC"/>
</dbReference>
<evidence type="ECO:0000256" key="2">
    <source>
        <dbReference type="ARBA" id="ARBA00006751"/>
    </source>
</evidence>
<dbReference type="GO" id="GO:0005737">
    <property type="term" value="C:cytoplasm"/>
    <property type="evidence" value="ECO:0007669"/>
    <property type="project" value="TreeGrafter"/>
</dbReference>
<dbReference type="InterPro" id="IPR011268">
    <property type="entry name" value="Purine_phosphorylase"/>
</dbReference>
<accession>A0A0M5KRV3</accession>
<dbReference type="RefSeq" id="WP_053820241.1">
    <property type="nucleotide sequence ID" value="NZ_CP006911.1"/>
</dbReference>
<feature type="binding site" evidence="6">
    <location>
        <position position="28"/>
    </location>
    <ligand>
        <name>phosphate</name>
        <dbReference type="ChEBI" id="CHEBI:43474"/>
    </ligand>
</feature>
<comment type="function">
    <text evidence="5">The purine nucleoside phosphorylases catalyze the phosphorolytic breakdown of the N-glycosidic bond in the beta-(deoxy)ribonucleoside molecules, with the formation of the corresponding free purine bases and pentose-1-phosphate.</text>
</comment>
<protein>
    <recommendedName>
        <fullName evidence="5">Purine nucleoside phosphorylase</fullName>
        <ecNumber evidence="5">2.4.2.1</ecNumber>
    </recommendedName>
    <alternativeName>
        <fullName evidence="5">Inosine-guanosine phosphorylase</fullName>
    </alternativeName>
</protein>
<dbReference type="Gene3D" id="3.40.50.1580">
    <property type="entry name" value="Nucleoside phosphorylase domain"/>
    <property type="match status" value="1"/>
</dbReference>
<dbReference type="Proteomes" id="UP000068905">
    <property type="component" value="Chromosome"/>
</dbReference>
<dbReference type="PANTHER" id="PTHR11904:SF9">
    <property type="entry name" value="PURINE NUCLEOSIDE PHOSPHORYLASE-RELATED"/>
    <property type="match status" value="1"/>
</dbReference>
<evidence type="ECO:0000256" key="6">
    <source>
        <dbReference type="PIRSR" id="PIRSR000477-2"/>
    </source>
</evidence>
<keyword evidence="9" id="KW-1185">Reference proteome</keyword>
<feature type="binding site" evidence="6">
    <location>
        <position position="59"/>
    </location>
    <ligand>
        <name>phosphate</name>
        <dbReference type="ChEBI" id="CHEBI:43474"/>
    </ligand>
</feature>
<dbReference type="PIRSF" id="PIRSF000477">
    <property type="entry name" value="PurNPase"/>
    <property type="match status" value="1"/>
</dbReference>
<organism evidence="8 9">
    <name type="scientific">Candidatus Pseudothioglobus singularis PS1</name>
    <dbReference type="NCBI Taxonomy" id="1125411"/>
    <lineage>
        <taxon>Bacteria</taxon>
        <taxon>Pseudomonadati</taxon>
        <taxon>Pseudomonadota</taxon>
        <taxon>Gammaproteobacteria</taxon>
        <taxon>Candidatus Pseudothioglobaceae</taxon>
        <taxon>Candidatus Pseudothioglobus</taxon>
    </lineage>
</organism>
<evidence type="ECO:0000256" key="5">
    <source>
        <dbReference type="PIRNR" id="PIRNR000477"/>
    </source>
</evidence>
<feature type="binding site" evidence="6">
    <location>
        <position position="111"/>
    </location>
    <ligand>
        <name>phosphate</name>
        <dbReference type="ChEBI" id="CHEBI:43474"/>
    </ligand>
</feature>
<dbReference type="Pfam" id="PF01048">
    <property type="entry name" value="PNP_UDP_1"/>
    <property type="match status" value="1"/>
</dbReference>
<keyword evidence="3 5" id="KW-0328">Glycosyltransferase</keyword>
<evidence type="ECO:0000256" key="4">
    <source>
        <dbReference type="ARBA" id="ARBA00022679"/>
    </source>
</evidence>
<dbReference type="InterPro" id="IPR035994">
    <property type="entry name" value="Nucleoside_phosphorylase_sf"/>
</dbReference>
<gene>
    <name evidence="8" type="ORF">W908_05370</name>
</gene>
<dbReference type="OrthoDB" id="1523230at2"/>
<dbReference type="AlphaFoldDB" id="A0A0M5KRV3"/>
<dbReference type="InterPro" id="IPR000845">
    <property type="entry name" value="Nucleoside_phosphorylase_d"/>
</dbReference>
<feature type="binding site" evidence="6">
    <location>
        <begin position="79"/>
        <end position="81"/>
    </location>
    <ligand>
        <name>phosphate</name>
        <dbReference type="ChEBI" id="CHEBI:43474"/>
    </ligand>
</feature>
<feature type="binding site" evidence="6">
    <location>
        <position position="207"/>
    </location>
    <ligand>
        <name>phosphate</name>
        <dbReference type="ChEBI" id="CHEBI:43474"/>
    </ligand>
</feature>
<keyword evidence="4 5" id="KW-0808">Transferase</keyword>
<feature type="binding site" evidence="6">
    <location>
        <position position="230"/>
    </location>
    <ligand>
        <name>a purine D-ribonucleoside</name>
        <dbReference type="ChEBI" id="CHEBI:142355"/>
    </ligand>
</feature>
<feature type="domain" description="Nucleoside phosphorylase" evidence="7">
    <location>
        <begin position="22"/>
        <end position="264"/>
    </location>
</feature>
<dbReference type="EC" id="2.4.2.1" evidence="5"/>
<sequence>MSQVQDCVDVIHQHTKGFKPQIGLILGSGLGQFCDNMKTESSLDFKDLPGFPMAGVGGHAGKLLFGEIKETKVVIMQGRAHYYEQGQASIMAVAIQTLCAIGCESLVLTNAAGSTVKEASPGSVMLITDHINMTGVSPLFGAEGNERFVDMVNAYDPKLNDDMRLSAAQNNISLHEGVYAWFSGPQFETPAEINAVKVLGAHAVGMSTVPEVILARHQGIRLCALSVITNYAAGMGDTKISHEQTIAFANKAAETVEKILISYLKNQ</sequence>
<dbReference type="SUPFAM" id="SSF53167">
    <property type="entry name" value="Purine and uridine phosphorylases"/>
    <property type="match status" value="1"/>
</dbReference>
<feature type="binding site" evidence="6">
    <location>
        <position position="188"/>
    </location>
    <ligand>
        <name>a purine D-ribonucleoside</name>
        <dbReference type="ChEBI" id="CHEBI:142355"/>
    </ligand>
</feature>
<comment type="pathway">
    <text evidence="1 5">Purine metabolism; purine nucleoside salvage.</text>
</comment>
<dbReference type="UniPathway" id="UPA00606"/>
<dbReference type="CDD" id="cd09009">
    <property type="entry name" value="PNP-EcPNPII_like"/>
    <property type="match status" value="1"/>
</dbReference>
<dbReference type="KEGG" id="tsn:W908_05370"/>
<dbReference type="STRING" id="1125411.W908_05370"/>
<proteinExistence type="inferred from homology"/>
<evidence type="ECO:0000313" key="8">
    <source>
        <dbReference type="EMBL" id="ALE02028.1"/>
    </source>
</evidence>
<name>A0A0M5KRV3_9GAMM</name>
<evidence type="ECO:0000259" key="7">
    <source>
        <dbReference type="Pfam" id="PF01048"/>
    </source>
</evidence>
<comment type="similarity">
    <text evidence="2 5">Belongs to the PNP/MTAP phosphorylase family.</text>
</comment>